<dbReference type="InterPro" id="IPR002347">
    <property type="entry name" value="SDR_fam"/>
</dbReference>
<dbReference type="InterPro" id="IPR020904">
    <property type="entry name" value="Sc_DH/Rdtase_CS"/>
</dbReference>
<dbReference type="InterPro" id="IPR036291">
    <property type="entry name" value="NAD(P)-bd_dom_sf"/>
</dbReference>
<proteinExistence type="inferred from homology"/>
<evidence type="ECO:0000259" key="4">
    <source>
        <dbReference type="SMART" id="SM00822"/>
    </source>
</evidence>
<comment type="similarity">
    <text evidence="1 3">Belongs to the short-chain dehydrogenases/reductases (SDR) family.</text>
</comment>
<evidence type="ECO:0000256" key="2">
    <source>
        <dbReference type="ARBA" id="ARBA00023002"/>
    </source>
</evidence>
<dbReference type="AlphaFoldDB" id="A0A420XUM2"/>
<name>A0A420XUM2_9ACTN</name>
<evidence type="ECO:0000313" key="6">
    <source>
        <dbReference type="Proteomes" id="UP000281955"/>
    </source>
</evidence>
<dbReference type="PROSITE" id="PS00061">
    <property type="entry name" value="ADH_SHORT"/>
    <property type="match status" value="1"/>
</dbReference>
<feature type="domain" description="Ketoreductase" evidence="4">
    <location>
        <begin position="2"/>
        <end position="183"/>
    </location>
</feature>
<dbReference type="InParanoid" id="A0A420XUM2"/>
<dbReference type="GO" id="GO:0016491">
    <property type="term" value="F:oxidoreductase activity"/>
    <property type="evidence" value="ECO:0007669"/>
    <property type="project" value="UniProtKB-KW"/>
</dbReference>
<keyword evidence="6" id="KW-1185">Reference proteome</keyword>
<dbReference type="PRINTS" id="PR00080">
    <property type="entry name" value="SDRFAMILY"/>
</dbReference>
<evidence type="ECO:0000256" key="3">
    <source>
        <dbReference type="RuleBase" id="RU000363"/>
    </source>
</evidence>
<dbReference type="PIRSF" id="PIRSF000126">
    <property type="entry name" value="11-beta-HSD1"/>
    <property type="match status" value="1"/>
</dbReference>
<dbReference type="Proteomes" id="UP000281955">
    <property type="component" value="Unassembled WGS sequence"/>
</dbReference>
<dbReference type="InterPro" id="IPR057326">
    <property type="entry name" value="KR_dom"/>
</dbReference>
<protein>
    <recommendedName>
        <fullName evidence="4">Ketoreductase domain-containing protein</fullName>
    </recommendedName>
</protein>
<dbReference type="SUPFAM" id="SSF51735">
    <property type="entry name" value="NAD(P)-binding Rossmann-fold domains"/>
    <property type="match status" value="1"/>
</dbReference>
<dbReference type="PRINTS" id="PR00081">
    <property type="entry name" value="GDHRDH"/>
</dbReference>
<accession>A0A420XUM2</accession>
<organism evidence="5 6">
    <name type="scientific">Motilibacter peucedani</name>
    <dbReference type="NCBI Taxonomy" id="598650"/>
    <lineage>
        <taxon>Bacteria</taxon>
        <taxon>Bacillati</taxon>
        <taxon>Actinomycetota</taxon>
        <taxon>Actinomycetes</taxon>
        <taxon>Motilibacterales</taxon>
        <taxon>Motilibacteraceae</taxon>
        <taxon>Motilibacter</taxon>
    </lineage>
</organism>
<gene>
    <name evidence="5" type="ORF">CLV35_0973</name>
</gene>
<dbReference type="Pfam" id="PF00106">
    <property type="entry name" value="adh_short"/>
    <property type="match status" value="1"/>
</dbReference>
<sequence>MPTALVTGASSGIGAAFVERLAARGFDLVLVARDAARLEIRAAEVRDAYAVAAEVLPADLSDREQLRLVEVRLSDPERPVDLLVNNAGFSLGADFGESDVRDEERLLDVLVRAVVVLSKAALPGMVERGGGAVINVSSIAGLLPNGTYSAAKAYVTSFTEGLATSLAGTGVRVQALCPGLTHTEFHSRAGLDLRRAPSFVWTTAEQVVDTSLRDLDRGRLVSLPGWTTAVFARVAPLLPRAVLRQVRRS</sequence>
<evidence type="ECO:0000256" key="1">
    <source>
        <dbReference type="ARBA" id="ARBA00006484"/>
    </source>
</evidence>
<dbReference type="SMART" id="SM00822">
    <property type="entry name" value="PKS_KR"/>
    <property type="match status" value="1"/>
</dbReference>
<dbReference type="PANTHER" id="PTHR44196:SF2">
    <property type="entry name" value="SHORT-CHAIN DEHYDROGENASE-RELATED"/>
    <property type="match status" value="1"/>
</dbReference>
<dbReference type="RefSeq" id="WP_121192210.1">
    <property type="nucleotide sequence ID" value="NZ_RBWV01000009.1"/>
</dbReference>
<dbReference type="CDD" id="cd05233">
    <property type="entry name" value="SDR_c"/>
    <property type="match status" value="1"/>
</dbReference>
<dbReference type="EMBL" id="RBWV01000009">
    <property type="protein sequence ID" value="RKS80536.1"/>
    <property type="molecule type" value="Genomic_DNA"/>
</dbReference>
<dbReference type="PANTHER" id="PTHR44196">
    <property type="entry name" value="DEHYDROGENASE/REDUCTASE SDR FAMILY MEMBER 7B"/>
    <property type="match status" value="1"/>
</dbReference>
<dbReference type="GO" id="GO:0016020">
    <property type="term" value="C:membrane"/>
    <property type="evidence" value="ECO:0007669"/>
    <property type="project" value="TreeGrafter"/>
</dbReference>
<reference evidence="5 6" key="1">
    <citation type="submission" date="2018-10" db="EMBL/GenBank/DDBJ databases">
        <title>Genomic Encyclopedia of Archaeal and Bacterial Type Strains, Phase II (KMG-II): from individual species to whole genera.</title>
        <authorList>
            <person name="Goeker M."/>
        </authorList>
    </citation>
    <scope>NUCLEOTIDE SEQUENCE [LARGE SCALE GENOMIC DNA]</scope>
    <source>
        <strain evidence="5 6">RP-AC37</strain>
    </source>
</reference>
<evidence type="ECO:0000313" key="5">
    <source>
        <dbReference type="EMBL" id="RKS80536.1"/>
    </source>
</evidence>
<keyword evidence="2" id="KW-0560">Oxidoreductase</keyword>
<dbReference type="FunCoup" id="A0A420XUM2">
    <property type="interactions" value="144"/>
</dbReference>
<dbReference type="Gene3D" id="3.40.50.720">
    <property type="entry name" value="NAD(P)-binding Rossmann-like Domain"/>
    <property type="match status" value="1"/>
</dbReference>
<comment type="caution">
    <text evidence="5">The sequence shown here is derived from an EMBL/GenBank/DDBJ whole genome shotgun (WGS) entry which is preliminary data.</text>
</comment>
<dbReference type="OrthoDB" id="9810734at2"/>